<dbReference type="Proteomes" id="UP000219465">
    <property type="component" value="Unassembled WGS sequence"/>
</dbReference>
<organism evidence="2 3">
    <name type="scientific">Hoeflea halophila</name>
    <dbReference type="NCBI Taxonomy" id="714899"/>
    <lineage>
        <taxon>Bacteria</taxon>
        <taxon>Pseudomonadati</taxon>
        <taxon>Pseudomonadota</taxon>
        <taxon>Alphaproteobacteria</taxon>
        <taxon>Hyphomicrobiales</taxon>
        <taxon>Rhizobiaceae</taxon>
        <taxon>Hoeflea</taxon>
    </lineage>
</organism>
<dbReference type="EMBL" id="OCPC01000004">
    <property type="protein sequence ID" value="SOE18142.1"/>
    <property type="molecule type" value="Genomic_DNA"/>
</dbReference>
<gene>
    <name evidence="2" type="ORF">SAMN05877838_3058</name>
</gene>
<dbReference type="OrthoDB" id="495539at2"/>
<evidence type="ECO:0000313" key="2">
    <source>
        <dbReference type="EMBL" id="SOE18142.1"/>
    </source>
</evidence>
<feature type="chain" id="PRO_5013103663" description="Secreted protein" evidence="1">
    <location>
        <begin position="22"/>
        <end position="135"/>
    </location>
</feature>
<proteinExistence type="predicted"/>
<feature type="signal peptide" evidence="1">
    <location>
        <begin position="1"/>
        <end position="21"/>
    </location>
</feature>
<accession>A0A286IDJ4</accession>
<dbReference type="RefSeq" id="WP_097108599.1">
    <property type="nucleotide sequence ID" value="NZ_OCPC01000004.1"/>
</dbReference>
<protein>
    <recommendedName>
        <fullName evidence="4">Secreted protein</fullName>
    </recommendedName>
</protein>
<keyword evidence="3" id="KW-1185">Reference proteome</keyword>
<sequence>MRKLAAGVACAFVVASASAFAQDISFRSPTGNIHCMILSGADIGARCDLLDFAQSYPRPADCDLDWGFAFAVGATGAGQPICAGDTIIDPNAPVLDYGHSVTGNGITCTSARTGVTCVNAKGHGFTVARSTQKAF</sequence>
<dbReference type="Pfam" id="PF20341">
    <property type="entry name" value="DUF6636"/>
    <property type="match status" value="1"/>
</dbReference>
<reference evidence="3" key="1">
    <citation type="submission" date="2017-08" db="EMBL/GenBank/DDBJ databases">
        <authorList>
            <person name="Varghese N."/>
            <person name="Submissions S."/>
        </authorList>
    </citation>
    <scope>NUCLEOTIDE SEQUENCE [LARGE SCALE GENOMIC DNA]</scope>
    <source>
        <strain evidence="3">KCTC 23107</strain>
    </source>
</reference>
<evidence type="ECO:0000256" key="1">
    <source>
        <dbReference type="SAM" id="SignalP"/>
    </source>
</evidence>
<evidence type="ECO:0008006" key="4">
    <source>
        <dbReference type="Google" id="ProtNLM"/>
    </source>
</evidence>
<evidence type="ECO:0000313" key="3">
    <source>
        <dbReference type="Proteomes" id="UP000219465"/>
    </source>
</evidence>
<name>A0A286IDJ4_9HYPH</name>
<dbReference type="InterPro" id="IPR046576">
    <property type="entry name" value="DUF6636"/>
</dbReference>
<keyword evidence="1" id="KW-0732">Signal</keyword>
<dbReference type="AlphaFoldDB" id="A0A286IDJ4"/>